<organism evidence="1 2">
    <name type="scientific">Pseudomonas cremoris</name>
    <dbReference type="NCBI Taxonomy" id="2724178"/>
    <lineage>
        <taxon>Bacteria</taxon>
        <taxon>Pseudomonadati</taxon>
        <taxon>Pseudomonadota</taxon>
        <taxon>Gammaproteobacteria</taxon>
        <taxon>Pseudomonadales</taxon>
        <taxon>Pseudomonadaceae</taxon>
        <taxon>Pseudomonas</taxon>
    </lineage>
</organism>
<sequence length="89" mass="9562">MNDITQVLKASASFPEGWADSSEPHASLGVLNECLKGKQIQAVEFTNYNTIRFVLDKGLSVSLTPSGIEGDDLDLLVHAESSIARTSPE</sequence>
<accession>A0ABR6THS6</accession>
<dbReference type="RefSeq" id="WP_185710739.1">
    <property type="nucleotide sequence ID" value="NZ_JAAXCZ010000026.1"/>
</dbReference>
<proteinExistence type="predicted"/>
<name>A0ABR6THS6_9PSED</name>
<evidence type="ECO:0000313" key="1">
    <source>
        <dbReference type="EMBL" id="MBC2385286.1"/>
    </source>
</evidence>
<evidence type="ECO:0000313" key="2">
    <source>
        <dbReference type="Proteomes" id="UP000534677"/>
    </source>
</evidence>
<keyword evidence="2" id="KW-1185">Reference proteome</keyword>
<reference evidence="1 2" key="1">
    <citation type="submission" date="2020-04" db="EMBL/GenBank/DDBJ databases">
        <title>Pseudomonas crami sp. nov., a novel proteolytic bacterial species isolated from cream.</title>
        <authorList>
            <person name="Hofmann K."/>
            <person name="Woller A."/>
            <person name="Huptas C."/>
            <person name="Wenning M."/>
            <person name="Scherer S."/>
            <person name="Doll E.V."/>
        </authorList>
    </citation>
    <scope>NUCLEOTIDE SEQUENCE [LARGE SCALE GENOMIC DNA]</scope>
    <source>
        <strain evidence="1 2">WS 5096</strain>
    </source>
</reference>
<comment type="caution">
    <text evidence="1">The sequence shown here is derived from an EMBL/GenBank/DDBJ whole genome shotgun (WGS) entry which is preliminary data.</text>
</comment>
<gene>
    <name evidence="1" type="ORF">HF209_30490</name>
</gene>
<dbReference type="Proteomes" id="UP000534677">
    <property type="component" value="Unassembled WGS sequence"/>
</dbReference>
<dbReference type="EMBL" id="JAAXCZ010000026">
    <property type="protein sequence ID" value="MBC2385286.1"/>
    <property type="molecule type" value="Genomic_DNA"/>
</dbReference>
<protein>
    <submittedName>
        <fullName evidence="1">Uncharacterized protein</fullName>
    </submittedName>
</protein>